<keyword evidence="2" id="KW-0812">Transmembrane</keyword>
<feature type="domain" description="GH18" evidence="3">
    <location>
        <begin position="255"/>
        <end position="413"/>
    </location>
</feature>
<evidence type="ECO:0000259" key="3">
    <source>
        <dbReference type="PROSITE" id="PS51910"/>
    </source>
</evidence>
<dbReference type="PANTHER" id="PTHR11177:SF144">
    <property type="entry name" value="CHITINASE 5"/>
    <property type="match status" value="1"/>
</dbReference>
<dbReference type="VEuPathDB" id="VectorBase:HLOH_047042"/>
<feature type="region of interest" description="Disordered" evidence="1">
    <location>
        <begin position="1"/>
        <end position="29"/>
    </location>
</feature>
<dbReference type="Pfam" id="PF00704">
    <property type="entry name" value="Glyco_hydro_18"/>
    <property type="match status" value="1"/>
</dbReference>
<dbReference type="AlphaFoldDB" id="A0A9J6G4X7"/>
<keyword evidence="2" id="KW-0472">Membrane</keyword>
<name>A0A9J6G4X7_HAELO</name>
<organism evidence="4 5">
    <name type="scientific">Haemaphysalis longicornis</name>
    <name type="common">Bush tick</name>
    <dbReference type="NCBI Taxonomy" id="44386"/>
    <lineage>
        <taxon>Eukaryota</taxon>
        <taxon>Metazoa</taxon>
        <taxon>Ecdysozoa</taxon>
        <taxon>Arthropoda</taxon>
        <taxon>Chelicerata</taxon>
        <taxon>Arachnida</taxon>
        <taxon>Acari</taxon>
        <taxon>Parasitiformes</taxon>
        <taxon>Ixodida</taxon>
        <taxon>Ixodoidea</taxon>
        <taxon>Ixodidae</taxon>
        <taxon>Haemaphysalinae</taxon>
        <taxon>Haemaphysalis</taxon>
    </lineage>
</organism>
<dbReference type="GO" id="GO:0005576">
    <property type="term" value="C:extracellular region"/>
    <property type="evidence" value="ECO:0007669"/>
    <property type="project" value="TreeGrafter"/>
</dbReference>
<dbReference type="GO" id="GO:0005975">
    <property type="term" value="P:carbohydrate metabolic process"/>
    <property type="evidence" value="ECO:0007669"/>
    <property type="project" value="InterPro"/>
</dbReference>
<reference evidence="4 5" key="1">
    <citation type="journal article" date="2020" name="Cell">
        <title>Large-Scale Comparative Analyses of Tick Genomes Elucidate Their Genetic Diversity and Vector Capacities.</title>
        <authorList>
            <consortium name="Tick Genome and Microbiome Consortium (TIGMIC)"/>
            <person name="Jia N."/>
            <person name="Wang J."/>
            <person name="Shi W."/>
            <person name="Du L."/>
            <person name="Sun Y."/>
            <person name="Zhan W."/>
            <person name="Jiang J.F."/>
            <person name="Wang Q."/>
            <person name="Zhang B."/>
            <person name="Ji P."/>
            <person name="Bell-Sakyi L."/>
            <person name="Cui X.M."/>
            <person name="Yuan T.T."/>
            <person name="Jiang B.G."/>
            <person name="Yang W.F."/>
            <person name="Lam T.T."/>
            <person name="Chang Q.C."/>
            <person name="Ding S.J."/>
            <person name="Wang X.J."/>
            <person name="Zhu J.G."/>
            <person name="Ruan X.D."/>
            <person name="Zhao L."/>
            <person name="Wei J.T."/>
            <person name="Ye R.Z."/>
            <person name="Que T.C."/>
            <person name="Du C.H."/>
            <person name="Zhou Y.H."/>
            <person name="Cheng J.X."/>
            <person name="Dai P.F."/>
            <person name="Guo W.B."/>
            <person name="Han X.H."/>
            <person name="Huang E.J."/>
            <person name="Li L.F."/>
            <person name="Wei W."/>
            <person name="Gao Y.C."/>
            <person name="Liu J.Z."/>
            <person name="Shao H.Z."/>
            <person name="Wang X."/>
            <person name="Wang C.C."/>
            <person name="Yang T.C."/>
            <person name="Huo Q.B."/>
            <person name="Li W."/>
            <person name="Chen H.Y."/>
            <person name="Chen S.E."/>
            <person name="Zhou L.G."/>
            <person name="Ni X.B."/>
            <person name="Tian J.H."/>
            <person name="Sheng Y."/>
            <person name="Liu T."/>
            <person name="Pan Y.S."/>
            <person name="Xia L.Y."/>
            <person name="Li J."/>
            <person name="Zhao F."/>
            <person name="Cao W.C."/>
        </authorList>
    </citation>
    <scope>NUCLEOTIDE SEQUENCE [LARGE SCALE GENOMIC DNA]</scope>
    <source>
        <strain evidence="4">HaeL-2018</strain>
    </source>
</reference>
<dbReference type="GO" id="GO:0004568">
    <property type="term" value="F:chitinase activity"/>
    <property type="evidence" value="ECO:0007669"/>
    <property type="project" value="TreeGrafter"/>
</dbReference>
<gene>
    <name evidence="4" type="ORF">HPB48_019701</name>
</gene>
<protein>
    <recommendedName>
        <fullName evidence="3">GH18 domain-containing protein</fullName>
    </recommendedName>
</protein>
<dbReference type="InterPro" id="IPR017853">
    <property type="entry name" value="GH"/>
</dbReference>
<dbReference type="InterPro" id="IPR050314">
    <property type="entry name" value="Glycosyl_Hydrlase_18"/>
</dbReference>
<dbReference type="PANTHER" id="PTHR11177">
    <property type="entry name" value="CHITINASE"/>
    <property type="match status" value="1"/>
</dbReference>
<evidence type="ECO:0000256" key="2">
    <source>
        <dbReference type="SAM" id="Phobius"/>
    </source>
</evidence>
<dbReference type="Gene3D" id="3.20.20.80">
    <property type="entry name" value="Glycosidases"/>
    <property type="match status" value="1"/>
</dbReference>
<dbReference type="GO" id="GO:0008061">
    <property type="term" value="F:chitin binding"/>
    <property type="evidence" value="ECO:0007669"/>
    <property type="project" value="TreeGrafter"/>
</dbReference>
<dbReference type="PROSITE" id="PS51910">
    <property type="entry name" value="GH18_2"/>
    <property type="match status" value="1"/>
</dbReference>
<accession>A0A9J6G4X7</accession>
<keyword evidence="5" id="KW-1185">Reference proteome</keyword>
<feature type="transmembrane region" description="Helical" evidence="2">
    <location>
        <begin position="125"/>
        <end position="148"/>
    </location>
</feature>
<keyword evidence="2" id="KW-1133">Transmembrane helix</keyword>
<evidence type="ECO:0000313" key="4">
    <source>
        <dbReference type="EMBL" id="KAH9369508.1"/>
    </source>
</evidence>
<evidence type="ECO:0000256" key="1">
    <source>
        <dbReference type="SAM" id="MobiDB-lite"/>
    </source>
</evidence>
<dbReference type="GO" id="GO:0006032">
    <property type="term" value="P:chitin catabolic process"/>
    <property type="evidence" value="ECO:0007669"/>
    <property type="project" value="TreeGrafter"/>
</dbReference>
<dbReference type="SUPFAM" id="SSF51445">
    <property type="entry name" value="(Trans)glycosidases"/>
    <property type="match status" value="1"/>
</dbReference>
<proteinExistence type="predicted"/>
<sequence length="413" mass="45721">MPCQPCHGPTTRPLGKARNTETAVPTRTSVHRGAAGNYDRCEAAHTSDACCDECSCCFEPAPRCQVSTVHRPRCSANANLDLYGAPTARAQGLRVVATAPRPPVQPNAPVPVMVDAVPVELTGSGTVFCVVFVLAIIFVAVMVVQVYLMHMTSYHDPLLAAIEEHDKQDAAHGGQGQHEQAASTTPAILWKVKPGSRPADVVSRRPYAHWKSKGESALAVEKKLAAERQTPPPPPPPPVLRDYPLLLPRDYKGERKSICMYHAVDAGRTRNGAHYKPWNFPYHLCTHVVYCCAGISGELDVISRHFDIDITEGSIASFAAMKLKNPYLRVYIGIGSDDKDRAGLARVVASVDMRQKFAQNAVAWMRRAQYDGMVLYWRYPFLEQKSRLVDTMRYLRQGLRSLYLTCRHRCTLG</sequence>
<dbReference type="InterPro" id="IPR001223">
    <property type="entry name" value="Glyco_hydro18_cat"/>
</dbReference>
<dbReference type="EMBL" id="JABSTR010000005">
    <property type="protein sequence ID" value="KAH9369508.1"/>
    <property type="molecule type" value="Genomic_DNA"/>
</dbReference>
<evidence type="ECO:0000313" key="5">
    <source>
        <dbReference type="Proteomes" id="UP000821853"/>
    </source>
</evidence>
<dbReference type="Proteomes" id="UP000821853">
    <property type="component" value="Chromosome 3"/>
</dbReference>
<comment type="caution">
    <text evidence="4">The sequence shown here is derived from an EMBL/GenBank/DDBJ whole genome shotgun (WGS) entry which is preliminary data.</text>
</comment>
<dbReference type="OrthoDB" id="6478419at2759"/>